<dbReference type="Pfam" id="PF01882">
    <property type="entry name" value="DUF58"/>
    <property type="match status" value="1"/>
</dbReference>
<dbReference type="AlphaFoldDB" id="A0A0K1IZ97"/>
<protein>
    <recommendedName>
        <fullName evidence="1">DUF58 domain-containing protein</fullName>
    </recommendedName>
</protein>
<evidence type="ECO:0000313" key="3">
    <source>
        <dbReference type="Proteomes" id="UP000066124"/>
    </source>
</evidence>
<dbReference type="PANTHER" id="PTHR33608:SF6">
    <property type="entry name" value="BLL2464 PROTEIN"/>
    <property type="match status" value="1"/>
</dbReference>
<dbReference type="InterPro" id="IPR002881">
    <property type="entry name" value="DUF58"/>
</dbReference>
<keyword evidence="2" id="KW-0614">Plasmid</keyword>
<dbReference type="EMBL" id="CP011949">
    <property type="protein sequence ID" value="AKU09786.1"/>
    <property type="molecule type" value="Genomic_DNA"/>
</dbReference>
<dbReference type="PATRIC" id="fig|35746.4.peg.4052"/>
<name>A0A0K1IZ97_HALGI</name>
<proteinExistence type="predicted"/>
<gene>
    <name evidence="2" type="ORF">ABY42_18485</name>
</gene>
<feature type="domain" description="DUF58" evidence="1">
    <location>
        <begin position="198"/>
        <end position="357"/>
    </location>
</feature>
<organism evidence="2 3">
    <name type="scientific">Haloferax gibbonsii</name>
    <dbReference type="NCBI Taxonomy" id="35746"/>
    <lineage>
        <taxon>Archaea</taxon>
        <taxon>Methanobacteriati</taxon>
        <taxon>Methanobacteriota</taxon>
        <taxon>Stenosarchaea group</taxon>
        <taxon>Halobacteria</taxon>
        <taxon>Halobacteriales</taxon>
        <taxon>Haloferacaceae</taxon>
        <taxon>Haloferax</taxon>
    </lineage>
</organism>
<evidence type="ECO:0000313" key="2">
    <source>
        <dbReference type="EMBL" id="AKU09786.1"/>
    </source>
</evidence>
<geneLocation type="plasmid" evidence="2 3">
    <name>pHG2</name>
</geneLocation>
<evidence type="ECO:0000259" key="1">
    <source>
        <dbReference type="Pfam" id="PF01882"/>
    </source>
</evidence>
<sequence length="420" mass="45145">MTTPQQTNRWRGVVAVALVVSAAGLLAKRQELLLLSTVGVVFAAYHRTVPMPTPNLTLDRRVDTAAPASGDEVEIEVAVTNEGDETLYDCRVVDGVPPALSVTDGPARCGMVLRPGETRTFSYAVEAERGRHAFDDATAIVRDPSGDREVELDVRAADETELDCTTEITKPPRRSQTLDTVGSVAANGTGSGIEFQQTRSYRRGDPVSQIDWKRYAASGELTTVDFREEQAASILVLVDARAVAYRGPPGETHAVDAGASAAAQLTTALLNGRNHVGLAALSAEDCFRAPGAGREHRLRLRKLLSRHSAFAASPTDTDDPADEQVESYLGRLGEQTQILFVSPLCDDTAVEVARRFDGHGHAVTVVSPDATANETPGERLAAAERRNRLRALRQVGIPVIDWSLDDPLALAIDAQRGVRL</sequence>
<accession>A0A0K1IZ97</accession>
<dbReference type="Proteomes" id="UP000066124">
    <property type="component" value="Plasmid pHG2"/>
</dbReference>
<dbReference type="PANTHER" id="PTHR33608">
    <property type="entry name" value="BLL2464 PROTEIN"/>
    <property type="match status" value="1"/>
</dbReference>
<reference evidence="3" key="1">
    <citation type="journal article" date="2015" name="J. Biotechnol.">
        <title>Complete genome sequence of Haloferax gibbonsii strain ARA6, a potential producer of polyhydroxyalkanoates and halocins isolated from Araruama, Rio de Janeiro, Brasil.</title>
        <authorList>
            <person name="Pinto L.H."/>
            <person name="D'Alincourt Carvalho-Assef A.P."/>
            <person name="Vieira R.P."/>
            <person name="Clementino M.M."/>
            <person name="Albano R.M."/>
        </authorList>
    </citation>
    <scope>NUCLEOTIDE SEQUENCE [LARGE SCALE GENOMIC DNA]</scope>
    <source>
        <strain evidence="3">ARA6</strain>
        <plasmid evidence="3">Plasmid pHG2</plasmid>
    </source>
</reference>
<dbReference type="GeneID" id="25247981"/>
<dbReference type="KEGG" id="hgi:ABY42_18485"/>
<dbReference type="RefSeq" id="WP_050460409.1">
    <property type="nucleotide sequence ID" value="NZ_CP011949.1"/>
</dbReference>